<dbReference type="OrthoDB" id="9813149at2"/>
<keyword evidence="3" id="KW-1185">Reference proteome</keyword>
<feature type="transmembrane region" description="Helical" evidence="1">
    <location>
        <begin position="190"/>
        <end position="210"/>
    </location>
</feature>
<accession>A0A1H9XZJ7</accession>
<name>A0A1H9XZJ7_9FIRM</name>
<evidence type="ECO:0000256" key="1">
    <source>
        <dbReference type="SAM" id="Phobius"/>
    </source>
</evidence>
<keyword evidence="1" id="KW-0812">Transmembrane</keyword>
<reference evidence="2 3" key="1">
    <citation type="submission" date="2016-10" db="EMBL/GenBank/DDBJ databases">
        <authorList>
            <person name="de Groot N.N."/>
        </authorList>
    </citation>
    <scope>NUCLEOTIDE SEQUENCE [LARGE SCALE GENOMIC DNA]</scope>
    <source>
        <strain evidence="2 3">DSM 1801</strain>
    </source>
</reference>
<feature type="transmembrane region" description="Helical" evidence="1">
    <location>
        <begin position="88"/>
        <end position="106"/>
    </location>
</feature>
<feature type="transmembrane region" description="Helical" evidence="1">
    <location>
        <begin position="62"/>
        <end position="81"/>
    </location>
</feature>
<feature type="transmembrane region" description="Helical" evidence="1">
    <location>
        <begin position="158"/>
        <end position="178"/>
    </location>
</feature>
<feature type="transmembrane region" description="Helical" evidence="1">
    <location>
        <begin position="126"/>
        <end position="146"/>
    </location>
</feature>
<evidence type="ECO:0000313" key="2">
    <source>
        <dbReference type="EMBL" id="SES61887.1"/>
    </source>
</evidence>
<sequence>MNSILEILLTGLIDPFIWIKSMSSLGCKKSKVKYIGAFLGYYLLLVGRDLLVDCLNVDMVRLIMSCALAVYIFTATYVLFLGKLFEKIMSVCVFFCILFLSELLTYELYITLVQENFYTSDYAKILNVFCGIFVKMLQVGLCYWVFGSKNIGVLFEKNKDIIAFVIIVASILSSVLMMDTSRKQSRNAALLFQLIEILFIWYLVCSLVEFRKKEKSIQILNDEVRGMTGRQKHIRDVDRFRHDYSTNAFVMKNLWNYKEYNKLEKYMDSVFEDVAKVKIQFEHPNFTIRIIISNLMEISKKIEIAFEAEISVNEFKMKNEDICTIFHDLVINALRESVIVPKGKAHVLLHVLESNNEYKIRCVNNFIAVDNFDSTLGQEQGKDSLENIFVEEIVEKYHGVIKRKCIKWDKKLWQNEVLIQIPIL</sequence>
<keyword evidence="1" id="KW-0472">Membrane</keyword>
<protein>
    <recommendedName>
        <fullName evidence="4">GHKL domain-containing protein</fullName>
    </recommendedName>
</protein>
<evidence type="ECO:0008006" key="4">
    <source>
        <dbReference type="Google" id="ProtNLM"/>
    </source>
</evidence>
<organism evidence="2 3">
    <name type="scientific">[Clostridium] polysaccharolyticum</name>
    <dbReference type="NCBI Taxonomy" id="29364"/>
    <lineage>
        <taxon>Bacteria</taxon>
        <taxon>Bacillati</taxon>
        <taxon>Bacillota</taxon>
        <taxon>Clostridia</taxon>
        <taxon>Lachnospirales</taxon>
        <taxon>Lachnospiraceae</taxon>
    </lineage>
</organism>
<dbReference type="EMBL" id="FOHN01000001">
    <property type="protein sequence ID" value="SES61887.1"/>
    <property type="molecule type" value="Genomic_DNA"/>
</dbReference>
<dbReference type="AlphaFoldDB" id="A0A1H9XZJ7"/>
<keyword evidence="1" id="KW-1133">Transmembrane helix</keyword>
<evidence type="ECO:0000313" key="3">
    <source>
        <dbReference type="Proteomes" id="UP000199800"/>
    </source>
</evidence>
<dbReference type="RefSeq" id="WP_092474625.1">
    <property type="nucleotide sequence ID" value="NZ_FOHN01000001.1"/>
</dbReference>
<gene>
    <name evidence="2" type="ORF">SAMN04487772_1013</name>
</gene>
<dbReference type="Proteomes" id="UP000199800">
    <property type="component" value="Unassembled WGS sequence"/>
</dbReference>
<proteinExistence type="predicted"/>